<comment type="caution">
    <text evidence="6">The sequence shown here is derived from an EMBL/GenBank/DDBJ whole genome shotgun (WGS) entry which is preliminary data.</text>
</comment>
<keyword evidence="7" id="KW-1185">Reference proteome</keyword>
<proteinExistence type="predicted"/>
<accession>A0A8S1HP81</accession>
<evidence type="ECO:0000256" key="3">
    <source>
        <dbReference type="SAM" id="SignalP"/>
    </source>
</evidence>
<feature type="chain" id="PRO_5035895398" description="Reelin domain-containing protein" evidence="3">
    <location>
        <begin position="23"/>
        <end position="352"/>
    </location>
</feature>
<dbReference type="GO" id="GO:0016020">
    <property type="term" value="C:membrane"/>
    <property type="evidence" value="ECO:0007669"/>
    <property type="project" value="TreeGrafter"/>
</dbReference>
<protein>
    <recommendedName>
        <fullName evidence="8">Reelin domain-containing protein</fullName>
    </recommendedName>
</protein>
<evidence type="ECO:0000259" key="4">
    <source>
        <dbReference type="PROSITE" id="PS51019"/>
    </source>
</evidence>
<dbReference type="PROSITE" id="PS51670">
    <property type="entry name" value="SHKT"/>
    <property type="match status" value="1"/>
</dbReference>
<feature type="region of interest" description="Disordered" evidence="2">
    <location>
        <begin position="260"/>
        <end position="279"/>
    </location>
</feature>
<evidence type="ECO:0000256" key="2">
    <source>
        <dbReference type="SAM" id="MobiDB-lite"/>
    </source>
</evidence>
<gene>
    <name evidence="6" type="ORF">CAUJ_LOCUS13578</name>
</gene>
<feature type="domain" description="ShKT" evidence="5">
    <location>
        <begin position="312"/>
        <end position="348"/>
    </location>
</feature>
<dbReference type="Pfam" id="PF02014">
    <property type="entry name" value="Reeler"/>
    <property type="match status" value="1"/>
</dbReference>
<dbReference type="PANTHER" id="PTHR45828">
    <property type="entry name" value="CYTOCHROME B561/FERRIC REDUCTASE TRANSMEMBRANE"/>
    <property type="match status" value="1"/>
</dbReference>
<dbReference type="InterPro" id="IPR042307">
    <property type="entry name" value="Reeler_sf"/>
</dbReference>
<dbReference type="InterPro" id="IPR003582">
    <property type="entry name" value="ShKT_dom"/>
</dbReference>
<name>A0A8S1HP81_9PELO</name>
<dbReference type="EMBL" id="CAJGYM010000101">
    <property type="protein sequence ID" value="CAD6197669.1"/>
    <property type="molecule type" value="Genomic_DNA"/>
</dbReference>
<evidence type="ECO:0000256" key="1">
    <source>
        <dbReference type="PROSITE-ProRule" id="PRU01005"/>
    </source>
</evidence>
<organism evidence="6 7">
    <name type="scientific">Caenorhabditis auriculariae</name>
    <dbReference type="NCBI Taxonomy" id="2777116"/>
    <lineage>
        <taxon>Eukaryota</taxon>
        <taxon>Metazoa</taxon>
        <taxon>Ecdysozoa</taxon>
        <taxon>Nematoda</taxon>
        <taxon>Chromadorea</taxon>
        <taxon>Rhabditida</taxon>
        <taxon>Rhabditina</taxon>
        <taxon>Rhabditomorpha</taxon>
        <taxon>Rhabditoidea</taxon>
        <taxon>Rhabditidae</taxon>
        <taxon>Peloderinae</taxon>
        <taxon>Caenorhabditis</taxon>
    </lineage>
</organism>
<evidence type="ECO:0000259" key="5">
    <source>
        <dbReference type="PROSITE" id="PS51670"/>
    </source>
</evidence>
<keyword evidence="3" id="KW-0732">Signal</keyword>
<dbReference type="Gene3D" id="1.10.10.1940">
    <property type="match status" value="1"/>
</dbReference>
<dbReference type="CDD" id="cd08544">
    <property type="entry name" value="Reeler"/>
    <property type="match status" value="1"/>
</dbReference>
<dbReference type="AlphaFoldDB" id="A0A8S1HP81"/>
<dbReference type="OrthoDB" id="6418377at2759"/>
<dbReference type="PANTHER" id="PTHR45828:SF42">
    <property type="entry name" value="DEFENSE PROTEIN L(2)34FC"/>
    <property type="match status" value="1"/>
</dbReference>
<feature type="signal peptide" evidence="3">
    <location>
        <begin position="1"/>
        <end position="22"/>
    </location>
</feature>
<dbReference type="Proteomes" id="UP000835052">
    <property type="component" value="Unassembled WGS sequence"/>
</dbReference>
<feature type="domain" description="Reelin" evidence="4">
    <location>
        <begin position="13"/>
        <end position="189"/>
    </location>
</feature>
<dbReference type="Pfam" id="PF01549">
    <property type="entry name" value="ShK"/>
    <property type="match status" value="1"/>
</dbReference>
<dbReference type="PROSITE" id="PS51019">
    <property type="entry name" value="REELIN"/>
    <property type="match status" value="1"/>
</dbReference>
<evidence type="ECO:0000313" key="7">
    <source>
        <dbReference type="Proteomes" id="UP000835052"/>
    </source>
</evidence>
<comment type="caution">
    <text evidence="1">Lacks conserved residue(s) required for the propagation of feature annotation.</text>
</comment>
<reference evidence="6" key="1">
    <citation type="submission" date="2020-10" db="EMBL/GenBank/DDBJ databases">
        <authorList>
            <person name="Kikuchi T."/>
        </authorList>
    </citation>
    <scope>NUCLEOTIDE SEQUENCE</scope>
    <source>
        <strain evidence="6">NKZ352</strain>
    </source>
</reference>
<dbReference type="SMART" id="SM00254">
    <property type="entry name" value="ShKT"/>
    <property type="match status" value="1"/>
</dbReference>
<evidence type="ECO:0008006" key="8">
    <source>
        <dbReference type="Google" id="ProtNLM"/>
    </source>
</evidence>
<evidence type="ECO:0000313" key="6">
    <source>
        <dbReference type="EMBL" id="CAD6197669.1"/>
    </source>
</evidence>
<dbReference type="Gene3D" id="2.60.40.4060">
    <property type="entry name" value="Reeler domain"/>
    <property type="match status" value="1"/>
</dbReference>
<dbReference type="InterPro" id="IPR051237">
    <property type="entry name" value="Ferric-chelate_Red/DefProt"/>
</dbReference>
<dbReference type="InterPro" id="IPR002861">
    <property type="entry name" value="Reeler_dom"/>
</dbReference>
<sequence>MSPLGSLLSCLLAMTSLGRVGAWPDGAPCIHSAMESMNPLEAIEHQGGLQLTVPPYEIAVDQKCYWRNQPIGLTIQGLNESVWFKGFNIQPHQWDNDRLGPRIGQLVRLDDNGSWQQQCFRFKDSATHSHDEKKKHIKMWWKVDDEVDTVQFVATVVKHQTMFWVRSVRSKPLPPCRLNRDGFPSYVAPLPTVPPPTKQFKMDTVSMFESGRPAAPRIVQPPPAFIDRPTAPPPPPQVIPTTTRFVPSQNNFRQGFTRGFTSAPPVQTQPFTQAIPPRPTGVISNEVAFSVAPRRRVSQFVRGRSGFTRRPCVDADTAGRCGQMLQLCRLRLHINWMFANCALSCGFCRPRP</sequence>